<comment type="caution">
    <text evidence="11">The sequence shown here is derived from an EMBL/GenBank/DDBJ whole genome shotgun (WGS) entry which is preliminary data.</text>
</comment>
<keyword evidence="10" id="KW-0813">Transport</keyword>
<feature type="transmembrane region" description="Helical" evidence="10">
    <location>
        <begin position="27"/>
        <end position="51"/>
    </location>
</feature>
<evidence type="ECO:0000256" key="8">
    <source>
        <dbReference type="ARBA" id="ARBA00035585"/>
    </source>
</evidence>
<dbReference type="HAMAP" id="MF_00454">
    <property type="entry name" value="FluC"/>
    <property type="match status" value="1"/>
</dbReference>
<protein>
    <recommendedName>
        <fullName evidence="10">Fluoride-specific ion channel FluC</fullName>
    </recommendedName>
</protein>
<comment type="function">
    <text evidence="9 10">Fluoride-specific ion channel. Important for reducing fluoride concentration in the cell, thus reducing its toxicity.</text>
</comment>
<comment type="catalytic activity">
    <reaction evidence="8">
        <text>fluoride(in) = fluoride(out)</text>
        <dbReference type="Rhea" id="RHEA:76159"/>
        <dbReference type="ChEBI" id="CHEBI:17051"/>
    </reaction>
    <physiologicalReaction direction="left-to-right" evidence="8">
        <dbReference type="Rhea" id="RHEA:76160"/>
    </physiologicalReaction>
</comment>
<dbReference type="InterPro" id="IPR003691">
    <property type="entry name" value="FluC"/>
</dbReference>
<evidence type="ECO:0000256" key="1">
    <source>
        <dbReference type="ARBA" id="ARBA00004651"/>
    </source>
</evidence>
<keyword evidence="12" id="KW-1185">Reference proteome</keyword>
<gene>
    <name evidence="10" type="primary">fluC</name>
    <name evidence="10" type="synonym">crcB</name>
    <name evidence="11" type="ORF">AN957_14155</name>
</gene>
<dbReference type="PANTHER" id="PTHR28259:SF1">
    <property type="entry name" value="FLUORIDE EXPORT PROTEIN 1-RELATED"/>
    <property type="match status" value="1"/>
</dbReference>
<evidence type="ECO:0000256" key="4">
    <source>
        <dbReference type="ARBA" id="ARBA00022989"/>
    </source>
</evidence>
<keyword evidence="2 10" id="KW-1003">Cell membrane</keyword>
<keyword evidence="5 10" id="KW-0472">Membrane</keyword>
<dbReference type="Pfam" id="PF02537">
    <property type="entry name" value="CRCB"/>
    <property type="match status" value="1"/>
</dbReference>
<evidence type="ECO:0000256" key="5">
    <source>
        <dbReference type="ARBA" id="ARBA00023136"/>
    </source>
</evidence>
<keyword evidence="10" id="KW-0406">Ion transport</keyword>
<comment type="similarity">
    <text evidence="7 10">Belongs to the fluoride channel Fluc/FEX (TC 1.A.43) family.</text>
</comment>
<dbReference type="AlphaFoldDB" id="A0A0Q3QPQ7"/>
<dbReference type="GO" id="GO:0005886">
    <property type="term" value="C:plasma membrane"/>
    <property type="evidence" value="ECO:0007669"/>
    <property type="project" value="UniProtKB-SubCell"/>
</dbReference>
<evidence type="ECO:0000256" key="9">
    <source>
        <dbReference type="ARBA" id="ARBA00049940"/>
    </source>
</evidence>
<keyword evidence="3 10" id="KW-0812">Transmembrane</keyword>
<feature type="binding site" evidence="10">
    <location>
        <position position="74"/>
    </location>
    <ligand>
        <name>Na(+)</name>
        <dbReference type="ChEBI" id="CHEBI:29101"/>
        <note>structural</note>
    </ligand>
</feature>
<evidence type="ECO:0000256" key="10">
    <source>
        <dbReference type="HAMAP-Rule" id="MF_00454"/>
    </source>
</evidence>
<feature type="binding site" evidence="10">
    <location>
        <position position="77"/>
    </location>
    <ligand>
        <name>Na(+)</name>
        <dbReference type="ChEBI" id="CHEBI:29101"/>
        <note>structural</note>
    </ligand>
</feature>
<evidence type="ECO:0000256" key="6">
    <source>
        <dbReference type="ARBA" id="ARBA00023303"/>
    </source>
</evidence>
<keyword evidence="10" id="KW-0915">Sodium</keyword>
<keyword evidence="10" id="KW-0479">Metal-binding</keyword>
<keyword evidence="4 10" id="KW-1133">Transmembrane helix</keyword>
<dbReference type="PANTHER" id="PTHR28259">
    <property type="entry name" value="FLUORIDE EXPORT PROTEIN 1-RELATED"/>
    <property type="match status" value="1"/>
</dbReference>
<dbReference type="GO" id="GO:0140114">
    <property type="term" value="P:cellular detoxification of fluoride"/>
    <property type="evidence" value="ECO:0007669"/>
    <property type="project" value="UniProtKB-UniRule"/>
</dbReference>
<dbReference type="EMBL" id="LJIX01000006">
    <property type="protein sequence ID" value="KQL19592.1"/>
    <property type="molecule type" value="Genomic_DNA"/>
</dbReference>
<dbReference type="STRING" id="1637975.AN957_14155"/>
<comment type="activity regulation">
    <text evidence="10">Na(+) is not transported, but it plays an essential structural role and its presence is essential for fluoride channel function.</text>
</comment>
<feature type="transmembrane region" description="Helical" evidence="10">
    <location>
        <begin position="95"/>
        <end position="118"/>
    </location>
</feature>
<dbReference type="RefSeq" id="WP_053476129.1">
    <property type="nucleotide sequence ID" value="NZ_CP041305.1"/>
</dbReference>
<keyword evidence="6 10" id="KW-0407">Ion channel</keyword>
<dbReference type="GO" id="GO:0046872">
    <property type="term" value="F:metal ion binding"/>
    <property type="evidence" value="ECO:0007669"/>
    <property type="project" value="UniProtKB-KW"/>
</dbReference>
<reference evidence="11 12" key="1">
    <citation type="submission" date="2015-09" db="EMBL/GenBank/DDBJ databases">
        <title>Genome sequencing project for genomic taxonomy and phylogenomics of Bacillus-like bacteria.</title>
        <authorList>
            <person name="Liu B."/>
            <person name="Wang J."/>
            <person name="Zhu Y."/>
            <person name="Liu G."/>
            <person name="Chen Q."/>
            <person name="Chen Z."/>
            <person name="Lan J."/>
            <person name="Che J."/>
            <person name="Ge C."/>
            <person name="Shi H."/>
            <person name="Pan Z."/>
            <person name="Liu X."/>
        </authorList>
    </citation>
    <scope>NUCLEOTIDE SEQUENCE [LARGE SCALE GENOMIC DNA]</scope>
    <source>
        <strain evidence="11 12">FJAT-18043</strain>
    </source>
</reference>
<proteinExistence type="inferred from homology"/>
<evidence type="ECO:0000313" key="11">
    <source>
        <dbReference type="EMBL" id="KQL19592.1"/>
    </source>
</evidence>
<dbReference type="GO" id="GO:0062054">
    <property type="term" value="F:fluoride channel activity"/>
    <property type="evidence" value="ECO:0007669"/>
    <property type="project" value="UniProtKB-UniRule"/>
</dbReference>
<name>A0A0Q3QPQ7_9BACI</name>
<feature type="transmembrane region" description="Helical" evidence="10">
    <location>
        <begin position="63"/>
        <end position="83"/>
    </location>
</feature>
<dbReference type="Proteomes" id="UP000050996">
    <property type="component" value="Unassembled WGS sequence"/>
</dbReference>
<evidence type="ECO:0000256" key="7">
    <source>
        <dbReference type="ARBA" id="ARBA00035120"/>
    </source>
</evidence>
<dbReference type="PATRIC" id="fig|1637975.4.peg.2697"/>
<sequence length="127" mass="14154">MTYVFIGIGGIVGSLLRYFISVWSDHLWIHAFPFGTLIANLTGSFFLGVFTRMYSENEKENRMLVLSIGTGAIGSYTTMSTLNTDIINLIDNGEISLVFLYILISLFGGLGAAWLGYFRTLKKRGHK</sequence>
<accession>A0A0Q3QPQ7</accession>
<evidence type="ECO:0000256" key="3">
    <source>
        <dbReference type="ARBA" id="ARBA00022692"/>
    </source>
</evidence>
<evidence type="ECO:0000313" key="12">
    <source>
        <dbReference type="Proteomes" id="UP000050996"/>
    </source>
</evidence>
<comment type="subcellular location">
    <subcellularLocation>
        <location evidence="1 10">Cell membrane</location>
        <topology evidence="1 10">Multi-pass membrane protein</topology>
    </subcellularLocation>
</comment>
<evidence type="ECO:0000256" key="2">
    <source>
        <dbReference type="ARBA" id="ARBA00022475"/>
    </source>
</evidence>
<organism evidence="11 12">
    <name type="scientific">Cytobacillus solani</name>
    <dbReference type="NCBI Taxonomy" id="1637975"/>
    <lineage>
        <taxon>Bacteria</taxon>
        <taxon>Bacillati</taxon>
        <taxon>Bacillota</taxon>
        <taxon>Bacilli</taxon>
        <taxon>Bacillales</taxon>
        <taxon>Bacillaceae</taxon>
        <taxon>Cytobacillus</taxon>
    </lineage>
</organism>